<accession>A0A831SQF7</accession>
<dbReference type="InterPro" id="IPR001789">
    <property type="entry name" value="Sig_transdc_resp-reg_receiver"/>
</dbReference>
<dbReference type="InterPro" id="IPR011006">
    <property type="entry name" value="CheY-like_superfamily"/>
</dbReference>
<dbReference type="Gene3D" id="3.40.50.2300">
    <property type="match status" value="1"/>
</dbReference>
<sequence length="119" mass="13266">MKILIIDDDKAIRKMLQDILTQDGYTVITADNGMQAEPELEKHPDIDIVITDIIMPEQEGIETIRKIREIRPLTKIIAISGGGKIGPANYFQLAHAIGAHATLQKPFGKKELLDTLEHL</sequence>
<dbReference type="InterPro" id="IPR050595">
    <property type="entry name" value="Bact_response_regulator"/>
</dbReference>
<evidence type="ECO:0000256" key="2">
    <source>
        <dbReference type="PROSITE-ProRule" id="PRU00169"/>
    </source>
</evidence>
<proteinExistence type="predicted"/>
<evidence type="ECO:0000259" key="3">
    <source>
        <dbReference type="PROSITE" id="PS50110"/>
    </source>
</evidence>
<reference evidence="4" key="1">
    <citation type="journal article" date="2020" name="mSystems">
        <title>Genome- and Community-Level Interaction Insights into Carbon Utilization and Element Cycling Functions of Hydrothermarchaeota in Hydrothermal Sediment.</title>
        <authorList>
            <person name="Zhou Z."/>
            <person name="Liu Y."/>
            <person name="Xu W."/>
            <person name="Pan J."/>
            <person name="Luo Z.H."/>
            <person name="Li M."/>
        </authorList>
    </citation>
    <scope>NUCLEOTIDE SEQUENCE [LARGE SCALE GENOMIC DNA]</scope>
    <source>
        <strain evidence="4">SpSt-1181</strain>
    </source>
</reference>
<name>A0A831SQF7_PROAE</name>
<feature type="domain" description="Response regulatory" evidence="3">
    <location>
        <begin position="2"/>
        <end position="119"/>
    </location>
</feature>
<feature type="modified residue" description="4-aspartylphosphate" evidence="2">
    <location>
        <position position="52"/>
    </location>
</feature>
<protein>
    <submittedName>
        <fullName evidence="4">Response regulator</fullName>
    </submittedName>
</protein>
<comment type="caution">
    <text evidence="4">The sequence shown here is derived from an EMBL/GenBank/DDBJ whole genome shotgun (WGS) entry which is preliminary data.</text>
</comment>
<dbReference type="SMART" id="SM00448">
    <property type="entry name" value="REC"/>
    <property type="match status" value="1"/>
</dbReference>
<dbReference type="Pfam" id="PF00072">
    <property type="entry name" value="Response_reg"/>
    <property type="match status" value="1"/>
</dbReference>
<dbReference type="AlphaFoldDB" id="A0A831SQF7"/>
<evidence type="ECO:0000256" key="1">
    <source>
        <dbReference type="ARBA" id="ARBA00022553"/>
    </source>
</evidence>
<dbReference type="EMBL" id="DSBW01000113">
    <property type="protein sequence ID" value="HED31021.1"/>
    <property type="molecule type" value="Genomic_DNA"/>
</dbReference>
<dbReference type="PANTHER" id="PTHR44591:SF23">
    <property type="entry name" value="CHEY SUBFAMILY"/>
    <property type="match status" value="1"/>
</dbReference>
<keyword evidence="1 2" id="KW-0597">Phosphoprotein</keyword>
<dbReference type="Proteomes" id="UP000886335">
    <property type="component" value="Unassembled WGS sequence"/>
</dbReference>
<dbReference type="GO" id="GO:0000160">
    <property type="term" value="P:phosphorelay signal transduction system"/>
    <property type="evidence" value="ECO:0007669"/>
    <property type="project" value="InterPro"/>
</dbReference>
<dbReference type="PROSITE" id="PS50110">
    <property type="entry name" value="RESPONSE_REGULATORY"/>
    <property type="match status" value="1"/>
</dbReference>
<dbReference type="SUPFAM" id="SSF52172">
    <property type="entry name" value="CheY-like"/>
    <property type="match status" value="1"/>
</dbReference>
<evidence type="ECO:0000313" key="4">
    <source>
        <dbReference type="EMBL" id="HED31021.1"/>
    </source>
</evidence>
<gene>
    <name evidence="4" type="ORF">ENN50_04920</name>
</gene>
<organism evidence="4">
    <name type="scientific">Prosthecochloris aestuarii</name>
    <dbReference type="NCBI Taxonomy" id="1102"/>
    <lineage>
        <taxon>Bacteria</taxon>
        <taxon>Pseudomonadati</taxon>
        <taxon>Chlorobiota</taxon>
        <taxon>Chlorobiia</taxon>
        <taxon>Chlorobiales</taxon>
        <taxon>Chlorobiaceae</taxon>
        <taxon>Prosthecochloris</taxon>
    </lineage>
</organism>
<dbReference type="PANTHER" id="PTHR44591">
    <property type="entry name" value="STRESS RESPONSE REGULATOR PROTEIN 1"/>
    <property type="match status" value="1"/>
</dbReference>